<proteinExistence type="predicted"/>
<accession>A6K7J0</accession>
<name>A6K7J0_RAT</name>
<evidence type="ECO:0000313" key="3">
    <source>
        <dbReference type="Proteomes" id="UP000234681"/>
    </source>
</evidence>
<feature type="region of interest" description="Disordered" evidence="1">
    <location>
        <begin position="1"/>
        <end position="25"/>
    </location>
</feature>
<sequence length="25" mass="2740">MHECETEVRSPTSPVPPVPPAQCFT</sequence>
<dbReference type="Proteomes" id="UP000234681">
    <property type="component" value="Chromosome 7"/>
</dbReference>
<gene>
    <name evidence="2" type="ORF">rCG_59328</name>
</gene>
<dbReference type="AlphaFoldDB" id="A6K7J0"/>
<evidence type="ECO:0000256" key="1">
    <source>
        <dbReference type="SAM" id="MobiDB-lite"/>
    </source>
</evidence>
<dbReference type="EMBL" id="CH474027">
    <property type="protein sequence ID" value="EDL76533.1"/>
    <property type="molecule type" value="Genomic_DNA"/>
</dbReference>
<evidence type="ECO:0000313" key="2">
    <source>
        <dbReference type="EMBL" id="EDL76533.1"/>
    </source>
</evidence>
<reference evidence="3" key="1">
    <citation type="submission" date="2005-09" db="EMBL/GenBank/DDBJ databases">
        <authorList>
            <person name="Mural R.J."/>
            <person name="Li P.W."/>
            <person name="Adams M.D."/>
            <person name="Amanatides P.G."/>
            <person name="Baden-Tillson H."/>
            <person name="Barnstead M."/>
            <person name="Chin S.H."/>
            <person name="Dew I."/>
            <person name="Evans C.A."/>
            <person name="Ferriera S."/>
            <person name="Flanigan M."/>
            <person name="Fosler C."/>
            <person name="Glodek A."/>
            <person name="Gu Z."/>
            <person name="Holt R.A."/>
            <person name="Jennings D."/>
            <person name="Kraft C.L."/>
            <person name="Lu F."/>
            <person name="Nguyen T."/>
            <person name="Nusskern D.R."/>
            <person name="Pfannkoch C.M."/>
            <person name="Sitter C."/>
            <person name="Sutton G.G."/>
            <person name="Venter J.C."/>
            <person name="Wang Z."/>
            <person name="Woodage T."/>
            <person name="Zheng X.H."/>
            <person name="Zhong F."/>
        </authorList>
    </citation>
    <scope>NUCLEOTIDE SEQUENCE [LARGE SCALE GENOMIC DNA]</scope>
    <source>
        <strain>BN</strain>
        <strain evidence="3">Sprague-Dawley</strain>
    </source>
</reference>
<organism evidence="2 3">
    <name type="scientific">Rattus norvegicus</name>
    <name type="common">Rat</name>
    <dbReference type="NCBI Taxonomy" id="10116"/>
    <lineage>
        <taxon>Eukaryota</taxon>
        <taxon>Metazoa</taxon>
        <taxon>Chordata</taxon>
        <taxon>Craniata</taxon>
        <taxon>Vertebrata</taxon>
        <taxon>Euteleostomi</taxon>
        <taxon>Mammalia</taxon>
        <taxon>Eutheria</taxon>
        <taxon>Euarchontoglires</taxon>
        <taxon>Glires</taxon>
        <taxon>Rodentia</taxon>
        <taxon>Myomorpha</taxon>
        <taxon>Muroidea</taxon>
        <taxon>Muridae</taxon>
        <taxon>Murinae</taxon>
        <taxon>Rattus</taxon>
    </lineage>
</organism>
<protein>
    <submittedName>
        <fullName evidence="2">RCG59328</fullName>
    </submittedName>
</protein>
<feature type="compositionally biased region" description="Pro residues" evidence="1">
    <location>
        <begin position="13"/>
        <end position="25"/>
    </location>
</feature>